<dbReference type="PANTHER" id="PTHR33693">
    <property type="entry name" value="TYPE-5 URACIL-DNA GLYCOSYLASE"/>
    <property type="match status" value="1"/>
</dbReference>
<reference evidence="13" key="1">
    <citation type="submission" date="2018-05" db="EMBL/GenBank/DDBJ databases">
        <authorList>
            <person name="Lanie J.A."/>
            <person name="Ng W.-L."/>
            <person name="Kazmierczak K.M."/>
            <person name="Andrzejewski T.M."/>
            <person name="Davidsen T.M."/>
            <person name="Wayne K.J."/>
            <person name="Tettelin H."/>
            <person name="Glass J.I."/>
            <person name="Rusch D."/>
            <person name="Podicherti R."/>
            <person name="Tsui H.-C.T."/>
            <person name="Winkler M.E."/>
        </authorList>
    </citation>
    <scope>NUCLEOTIDE SEQUENCE</scope>
</reference>
<dbReference type="CDD" id="cd10030">
    <property type="entry name" value="UDG-F4_TTUDGA_SPO1dp_like"/>
    <property type="match status" value="1"/>
</dbReference>
<accession>A0A382K0M9</accession>
<evidence type="ECO:0000256" key="4">
    <source>
        <dbReference type="ARBA" id="ARBA00019403"/>
    </source>
</evidence>
<gene>
    <name evidence="13" type="ORF">METZ01_LOCUS269511</name>
</gene>
<feature type="domain" description="Uracil-DNA glycosylase-like" evidence="12">
    <location>
        <begin position="73"/>
        <end position="223"/>
    </location>
</feature>
<evidence type="ECO:0000256" key="6">
    <source>
        <dbReference type="ARBA" id="ARBA00022723"/>
    </source>
</evidence>
<organism evidence="13">
    <name type="scientific">marine metagenome</name>
    <dbReference type="NCBI Taxonomy" id="408172"/>
    <lineage>
        <taxon>unclassified sequences</taxon>
        <taxon>metagenomes</taxon>
        <taxon>ecological metagenomes</taxon>
    </lineage>
</organism>
<dbReference type="SMART" id="SM00987">
    <property type="entry name" value="UreE_C"/>
    <property type="match status" value="1"/>
</dbReference>
<dbReference type="GO" id="GO:0006281">
    <property type="term" value="P:DNA repair"/>
    <property type="evidence" value="ECO:0007669"/>
    <property type="project" value="UniProtKB-KW"/>
</dbReference>
<evidence type="ECO:0000259" key="12">
    <source>
        <dbReference type="SMART" id="SM00986"/>
    </source>
</evidence>
<dbReference type="Gene3D" id="3.40.470.10">
    <property type="entry name" value="Uracil-DNA glycosylase-like domain"/>
    <property type="match status" value="1"/>
</dbReference>
<evidence type="ECO:0000313" key="13">
    <source>
        <dbReference type="EMBL" id="SVC16657.1"/>
    </source>
</evidence>
<keyword evidence="8" id="KW-0378">Hydrolase</keyword>
<keyword evidence="10" id="KW-0411">Iron-sulfur</keyword>
<dbReference type="InterPro" id="IPR051536">
    <property type="entry name" value="UDG_Type-4/5"/>
</dbReference>
<dbReference type="SUPFAM" id="SSF52141">
    <property type="entry name" value="Uracil-DNA glycosylase-like"/>
    <property type="match status" value="1"/>
</dbReference>
<dbReference type="Pfam" id="PF03167">
    <property type="entry name" value="UDG"/>
    <property type="match status" value="1"/>
</dbReference>
<evidence type="ECO:0000256" key="2">
    <source>
        <dbReference type="ARBA" id="ARBA00006521"/>
    </source>
</evidence>
<dbReference type="GO" id="GO:0046872">
    <property type="term" value="F:metal ion binding"/>
    <property type="evidence" value="ECO:0007669"/>
    <property type="project" value="UniProtKB-KW"/>
</dbReference>
<keyword evidence="9" id="KW-0408">Iron</keyword>
<dbReference type="GO" id="GO:0051539">
    <property type="term" value="F:4 iron, 4 sulfur cluster binding"/>
    <property type="evidence" value="ECO:0007669"/>
    <property type="project" value="UniProtKB-KW"/>
</dbReference>
<name>A0A382K0M9_9ZZZZ</name>
<dbReference type="InterPro" id="IPR005273">
    <property type="entry name" value="Ura-DNA_glyco_family4"/>
</dbReference>
<dbReference type="EC" id="3.2.2.27" evidence="3"/>
<dbReference type="GO" id="GO:0004844">
    <property type="term" value="F:uracil DNA N-glycosylase activity"/>
    <property type="evidence" value="ECO:0007669"/>
    <property type="project" value="UniProtKB-EC"/>
</dbReference>
<evidence type="ECO:0000256" key="3">
    <source>
        <dbReference type="ARBA" id="ARBA00012030"/>
    </source>
</evidence>
<comment type="catalytic activity">
    <reaction evidence="1">
        <text>Hydrolyzes single-stranded DNA or mismatched double-stranded DNA and polynucleotides, releasing free uracil.</text>
        <dbReference type="EC" id="3.2.2.27"/>
    </reaction>
</comment>
<keyword evidence="7" id="KW-0227">DNA damage</keyword>
<dbReference type="PANTHER" id="PTHR33693:SF1">
    <property type="entry name" value="TYPE-4 URACIL-DNA GLYCOSYLASE"/>
    <property type="match status" value="1"/>
</dbReference>
<keyword evidence="6" id="KW-0479">Metal-binding</keyword>
<evidence type="ECO:0000256" key="7">
    <source>
        <dbReference type="ARBA" id="ARBA00022763"/>
    </source>
</evidence>
<dbReference type="NCBIfam" id="TIGR00758">
    <property type="entry name" value="UDG_fam4"/>
    <property type="match status" value="1"/>
</dbReference>
<dbReference type="InterPro" id="IPR005122">
    <property type="entry name" value="Uracil-DNA_glycosylase-like"/>
</dbReference>
<evidence type="ECO:0000256" key="5">
    <source>
        <dbReference type="ARBA" id="ARBA00022485"/>
    </source>
</evidence>
<evidence type="ECO:0000256" key="9">
    <source>
        <dbReference type="ARBA" id="ARBA00023004"/>
    </source>
</evidence>
<dbReference type="AlphaFoldDB" id="A0A382K0M9"/>
<evidence type="ECO:0000256" key="1">
    <source>
        <dbReference type="ARBA" id="ARBA00001400"/>
    </source>
</evidence>
<dbReference type="SMART" id="SM00986">
    <property type="entry name" value="UDG"/>
    <property type="match status" value="1"/>
</dbReference>
<dbReference type="EMBL" id="UINC01076979">
    <property type="protein sequence ID" value="SVC16657.1"/>
    <property type="molecule type" value="Genomic_DNA"/>
</dbReference>
<evidence type="ECO:0000256" key="8">
    <source>
        <dbReference type="ARBA" id="ARBA00022801"/>
    </source>
</evidence>
<keyword evidence="11" id="KW-0234">DNA repair</keyword>
<keyword evidence="5" id="KW-0004">4Fe-4S</keyword>
<proteinExistence type="inferred from homology"/>
<evidence type="ECO:0000256" key="10">
    <source>
        <dbReference type="ARBA" id="ARBA00023014"/>
    </source>
</evidence>
<protein>
    <recommendedName>
        <fullName evidence="4">Type-4 uracil-DNA glycosylase</fullName>
        <ecNumber evidence="3">3.2.2.27</ecNumber>
    </recommendedName>
</protein>
<dbReference type="InterPro" id="IPR036895">
    <property type="entry name" value="Uracil-DNA_glycosylase-like_sf"/>
</dbReference>
<comment type="similarity">
    <text evidence="2">Belongs to the uracil-DNA glycosylase (UDG) superfamily. Type 4 (UDGa) family.</text>
</comment>
<evidence type="ECO:0000256" key="11">
    <source>
        <dbReference type="ARBA" id="ARBA00023204"/>
    </source>
</evidence>
<sequence>MKISLNQKLINLIEHYNLINANFLLSNKPLKRTIQSTTHISAGTKFEKLDKLKKKIKLIKNCDLKKNATNIVFGDGNINSKIMIIGEGPGAQEDVEGKPFVGRAGKLLDKMLASIQLNRTKVYISNVVNYRPPANRKPTEVEIERYLPYLKSHIEIINPKILMLLGSTALNTLIGNQVVISRARGQWIQKEIGLAKPWIIASFHPAFLMRQPEQKKLAWIDLKMVRDKSKILKI</sequence>